<sequence>MNQTERDMIEGLFGKLRTVESQAPQRDSDAERFIAQRIAASPNAAYYMAQTILVQEQALKAANERLTEMERERETRPAASGGFLSGLFGGGSQPQPPRRAAPMGASYGGHSPHPGAAFANAPQGGFLAGAMQTAMGVAGGVLMGNAIMSLFSGDEAQAAEPAPEPAPEEDYAADDAGFDDGGFEEL</sequence>
<dbReference type="EnsemblBacteria" id="ABC23580">
    <property type="protein sequence ID" value="ABC23580"/>
    <property type="gene ID" value="Rru_A2783"/>
</dbReference>
<protein>
    <submittedName>
        <fullName evidence="2">Predicted periplasmic ligand-binding sensor protein</fullName>
    </submittedName>
</protein>
<dbReference type="EMBL" id="CP000230">
    <property type="protein sequence ID" value="ABC23580.1"/>
    <property type="molecule type" value="Genomic_DNA"/>
</dbReference>
<accession>Q2RQL5</accession>
<feature type="compositionally biased region" description="Acidic residues" evidence="1">
    <location>
        <begin position="166"/>
        <end position="186"/>
    </location>
</feature>
<dbReference type="Proteomes" id="UP000001929">
    <property type="component" value="Chromosome"/>
</dbReference>
<organism evidence="2 3">
    <name type="scientific">Rhodospirillum rubrum (strain ATCC 11170 / ATH 1.1.1 / DSM 467 / LMG 4362 / NCIMB 8255 / S1)</name>
    <dbReference type="NCBI Taxonomy" id="269796"/>
    <lineage>
        <taxon>Bacteria</taxon>
        <taxon>Pseudomonadati</taxon>
        <taxon>Pseudomonadota</taxon>
        <taxon>Alphaproteobacteria</taxon>
        <taxon>Rhodospirillales</taxon>
        <taxon>Rhodospirillaceae</taxon>
        <taxon>Rhodospirillum</taxon>
    </lineage>
</organism>
<gene>
    <name evidence="2" type="ordered locus">Rru_A2783</name>
</gene>
<dbReference type="STRING" id="269796.Rru_A2783"/>
<evidence type="ECO:0000256" key="1">
    <source>
        <dbReference type="SAM" id="MobiDB-lite"/>
    </source>
</evidence>
<name>Q2RQL5_RHORT</name>
<dbReference type="Pfam" id="PF09849">
    <property type="entry name" value="DUF2076"/>
    <property type="match status" value="1"/>
</dbReference>
<reference evidence="2 3" key="1">
    <citation type="journal article" date="2011" name="Stand. Genomic Sci.">
        <title>Complete genome sequence of Rhodospirillum rubrum type strain (S1).</title>
        <authorList>
            <person name="Munk A.C."/>
            <person name="Copeland A."/>
            <person name="Lucas S."/>
            <person name="Lapidus A."/>
            <person name="Del Rio T.G."/>
            <person name="Barry K."/>
            <person name="Detter J.C."/>
            <person name="Hammon N."/>
            <person name="Israni S."/>
            <person name="Pitluck S."/>
            <person name="Brettin T."/>
            <person name="Bruce D."/>
            <person name="Han C."/>
            <person name="Tapia R."/>
            <person name="Gilna P."/>
            <person name="Schmutz J."/>
            <person name="Larimer F."/>
            <person name="Land M."/>
            <person name="Kyrpides N.C."/>
            <person name="Mavromatis K."/>
            <person name="Richardson P."/>
            <person name="Rohde M."/>
            <person name="Goker M."/>
            <person name="Klenk H.P."/>
            <person name="Zhang Y."/>
            <person name="Roberts G.P."/>
            <person name="Reslewic S."/>
            <person name="Schwartz D.C."/>
        </authorList>
    </citation>
    <scope>NUCLEOTIDE SEQUENCE [LARGE SCALE GENOMIC DNA]</scope>
    <source>
        <strain evidence="3">ATCC 11170 / ATH 1.1.1 / DSM 467 / LMG 4362 / NCIMB 8255 / S1</strain>
    </source>
</reference>
<proteinExistence type="predicted"/>
<dbReference type="eggNOG" id="COG3416">
    <property type="taxonomic scope" value="Bacteria"/>
</dbReference>
<evidence type="ECO:0000313" key="2">
    <source>
        <dbReference type="EMBL" id="ABC23580.1"/>
    </source>
</evidence>
<dbReference type="RefSeq" id="WP_011390593.1">
    <property type="nucleotide sequence ID" value="NC_007643.1"/>
</dbReference>
<dbReference type="InterPro" id="IPR018648">
    <property type="entry name" value="DUF2076"/>
</dbReference>
<feature type="compositionally biased region" description="Basic and acidic residues" evidence="1">
    <location>
        <begin position="67"/>
        <end position="76"/>
    </location>
</feature>
<dbReference type="HOGENOM" id="CLU_082335_0_0_5"/>
<feature type="region of interest" description="Disordered" evidence="1">
    <location>
        <begin position="154"/>
        <end position="186"/>
    </location>
</feature>
<dbReference type="PhylomeDB" id="Q2RQL5"/>
<dbReference type="PATRIC" id="fig|269796.9.peg.2889"/>
<dbReference type="AlphaFoldDB" id="Q2RQL5"/>
<feature type="region of interest" description="Disordered" evidence="1">
    <location>
        <begin position="67"/>
        <end position="106"/>
    </location>
</feature>
<feature type="compositionally biased region" description="Gly residues" evidence="1">
    <location>
        <begin position="83"/>
        <end position="92"/>
    </location>
</feature>
<evidence type="ECO:0000313" key="3">
    <source>
        <dbReference type="Proteomes" id="UP000001929"/>
    </source>
</evidence>
<dbReference type="KEGG" id="rru:Rru_A2783"/>
<keyword evidence="3" id="KW-1185">Reference proteome</keyword>